<dbReference type="InterPro" id="IPR032466">
    <property type="entry name" value="Metal_Hydrolase"/>
</dbReference>
<name>E8R4B2_ISOPI</name>
<reference evidence="1 2" key="2">
    <citation type="journal article" date="2011" name="Stand. Genomic Sci.">
        <title>Complete genome sequence of Isosphaera pallida type strain (IS1B).</title>
        <authorList>
            <consortium name="US DOE Joint Genome Institute (JGI-PGF)"/>
            <person name="Goker M."/>
            <person name="Cleland D."/>
            <person name="Saunders E."/>
            <person name="Lapidus A."/>
            <person name="Nolan M."/>
            <person name="Lucas S."/>
            <person name="Hammon N."/>
            <person name="Deshpande S."/>
            <person name="Cheng J.F."/>
            <person name="Tapia R."/>
            <person name="Han C."/>
            <person name="Goodwin L."/>
            <person name="Pitluck S."/>
            <person name="Liolios K."/>
            <person name="Pagani I."/>
            <person name="Ivanova N."/>
            <person name="Mavromatis K."/>
            <person name="Pati A."/>
            <person name="Chen A."/>
            <person name="Palaniappan K."/>
            <person name="Land M."/>
            <person name="Hauser L."/>
            <person name="Chang Y.J."/>
            <person name="Jeffries C.D."/>
            <person name="Detter J.C."/>
            <person name="Beck B."/>
            <person name="Woyke T."/>
            <person name="Bristow J."/>
            <person name="Eisen J.A."/>
            <person name="Markowitz V."/>
            <person name="Hugenholtz P."/>
            <person name="Kyrpides N.C."/>
            <person name="Klenk H.P."/>
        </authorList>
    </citation>
    <scope>NUCLEOTIDE SEQUENCE [LARGE SCALE GENOMIC DNA]</scope>
    <source>
        <strain evidence="2">ATCC 43644 / DSM 9630 / IS1B</strain>
    </source>
</reference>
<dbReference type="RefSeq" id="WP_013565001.1">
    <property type="nucleotide sequence ID" value="NC_014962.1"/>
</dbReference>
<dbReference type="STRING" id="575540.Isop_2134"/>
<accession>E8R4B2</accession>
<evidence type="ECO:0000313" key="2">
    <source>
        <dbReference type="Proteomes" id="UP000008631"/>
    </source>
</evidence>
<keyword evidence="2" id="KW-1185">Reference proteome</keyword>
<evidence type="ECO:0000313" key="1">
    <source>
        <dbReference type="EMBL" id="ADV62713.1"/>
    </source>
</evidence>
<dbReference type="KEGG" id="ipa:Isop_2134"/>
<dbReference type="Proteomes" id="UP000008631">
    <property type="component" value="Chromosome"/>
</dbReference>
<organism evidence="1 2">
    <name type="scientific">Isosphaera pallida (strain ATCC 43644 / DSM 9630 / IS1B)</name>
    <dbReference type="NCBI Taxonomy" id="575540"/>
    <lineage>
        <taxon>Bacteria</taxon>
        <taxon>Pseudomonadati</taxon>
        <taxon>Planctomycetota</taxon>
        <taxon>Planctomycetia</taxon>
        <taxon>Isosphaerales</taxon>
        <taxon>Isosphaeraceae</taxon>
        <taxon>Isosphaera</taxon>
    </lineage>
</organism>
<evidence type="ECO:0008006" key="3">
    <source>
        <dbReference type="Google" id="ProtNLM"/>
    </source>
</evidence>
<dbReference type="Gene3D" id="3.20.20.140">
    <property type="entry name" value="Metal-dependent hydrolases"/>
    <property type="match status" value="1"/>
</dbReference>
<protein>
    <recommendedName>
        <fullName evidence="3">Glucuronate isomerase</fullName>
    </recommendedName>
</protein>
<sequence length="457" mass="51456">MFTDTPPLPQRVRRMIDDVPIVDPHTHLRAVGPQARDLDALLSYHWVRSELIAVGMSPTTWSDPSLNGPDRLRVMLPYLKRMRSTAMGWTLRKMLRDLYDVLEPDLDESILERLEDQVQTTGRDPSWAVEVLERRCRLHTYVTSLGNAAESDAQAVRGGGGPIPSRTIGTIKVRYMLDAHYLFCPGVATDLTPFFPGRTEKIGYYDALCEAIGQRPDSTARLDRAVGDWLERVITGPTRFSNVFIPIETRFRPPDVVAADAALGRAARGQSLSASDLDELIAAVSWAVLGWHHERSKAFQIAVGAEYFICDGKSIPRFDPTWTTEMARVFHHFGHARFDLMMASAVMTHDLAVLARQFPNVYLSGYWWHNFHPAAIESIIATRLELAPAMKVGGFLCDAYTAEWTYGKLELVKLGLTNALCRLIESRFLDEEDTPALLQQILHNTPRDLYDLNDPLP</sequence>
<dbReference type="eggNOG" id="COG1904">
    <property type="taxonomic scope" value="Bacteria"/>
</dbReference>
<dbReference type="HOGENOM" id="CLU_690464_0_0_0"/>
<proteinExistence type="predicted"/>
<dbReference type="SUPFAM" id="SSF51556">
    <property type="entry name" value="Metallo-dependent hydrolases"/>
    <property type="match status" value="2"/>
</dbReference>
<dbReference type="Gene3D" id="1.10.2020.10">
    <property type="entry name" value="uronate isomerase, domain 2, chain A"/>
    <property type="match status" value="1"/>
</dbReference>
<dbReference type="InParanoid" id="E8R4B2"/>
<reference key="1">
    <citation type="submission" date="2010-11" db="EMBL/GenBank/DDBJ databases">
        <title>The complete sequence of chromosome of Isophaera pallida ATCC 43644.</title>
        <authorList>
            <consortium name="US DOE Joint Genome Institute (JGI-PGF)"/>
            <person name="Lucas S."/>
            <person name="Copeland A."/>
            <person name="Lapidus A."/>
            <person name="Bruce D."/>
            <person name="Goodwin L."/>
            <person name="Pitluck S."/>
            <person name="Kyrpides N."/>
            <person name="Mavromatis K."/>
            <person name="Pagani I."/>
            <person name="Ivanova N."/>
            <person name="Saunders E."/>
            <person name="Brettin T."/>
            <person name="Detter J.C."/>
            <person name="Han C."/>
            <person name="Tapia R."/>
            <person name="Land M."/>
            <person name="Hauser L."/>
            <person name="Markowitz V."/>
            <person name="Cheng J.-F."/>
            <person name="Hugenholtz P."/>
            <person name="Woyke T."/>
            <person name="Wu D."/>
            <person name="Eisen J.A."/>
        </authorList>
    </citation>
    <scope>NUCLEOTIDE SEQUENCE</scope>
    <source>
        <strain>ATCC 43644</strain>
    </source>
</reference>
<dbReference type="EMBL" id="CP002353">
    <property type="protein sequence ID" value="ADV62713.1"/>
    <property type="molecule type" value="Genomic_DNA"/>
</dbReference>
<dbReference type="AlphaFoldDB" id="E8R4B2"/>
<gene>
    <name evidence="1" type="ordered locus">Isop_2134</name>
</gene>
<dbReference type="OrthoDB" id="231890at2"/>